<dbReference type="RefSeq" id="WP_088856750.1">
    <property type="nucleotide sequence ID" value="NZ_CP015103.1"/>
</dbReference>
<dbReference type="GO" id="GO:0015225">
    <property type="term" value="F:biotin transmembrane transporter activity"/>
    <property type="evidence" value="ECO:0007669"/>
    <property type="project" value="UniProtKB-UniRule"/>
</dbReference>
<proteinExistence type="inferred from homology"/>
<dbReference type="PIRSF" id="PIRSF016661">
    <property type="entry name" value="BioY"/>
    <property type="match status" value="1"/>
</dbReference>
<dbReference type="GeneID" id="33318550"/>
<dbReference type="InterPro" id="IPR003784">
    <property type="entry name" value="BioY"/>
</dbReference>
<evidence type="ECO:0000313" key="3">
    <source>
        <dbReference type="EMBL" id="ASJ09523.1"/>
    </source>
</evidence>
<evidence type="ECO:0000313" key="4">
    <source>
        <dbReference type="Proteomes" id="UP000250125"/>
    </source>
</evidence>
<dbReference type="OrthoDB" id="50443at2157"/>
<organism evidence="3 4">
    <name type="scientific">Thermococcus siculi</name>
    <dbReference type="NCBI Taxonomy" id="72803"/>
    <lineage>
        <taxon>Archaea</taxon>
        <taxon>Methanobacteriati</taxon>
        <taxon>Methanobacteriota</taxon>
        <taxon>Thermococci</taxon>
        <taxon>Thermococcales</taxon>
        <taxon>Thermococcaceae</taxon>
        <taxon>Thermococcus</taxon>
    </lineage>
</organism>
<sequence length="173" mass="17969">MNAREVAYAGLFAALTAVGAQIAVPIGPVPFTLQVLLVLLSGLILGSRLGLISQLVYLATGAVGFPVFAEFSGGFAHLYGPTGGYLLAFPIAAFLVGYATERAGETVRGMALGSLLGVGVIYLLGWLRLGFFMAGDFEKAFTLGVLPFVPFDVLKAAIALGVAKTVRKMVEVA</sequence>
<dbReference type="KEGG" id="tsl:A3L11_09885"/>
<keyword evidence="1" id="KW-0813">Transport</keyword>
<feature type="transmembrane region" description="Helical" evidence="2">
    <location>
        <begin position="140"/>
        <end position="163"/>
    </location>
</feature>
<evidence type="ECO:0000256" key="2">
    <source>
        <dbReference type="SAM" id="Phobius"/>
    </source>
</evidence>
<dbReference type="PANTHER" id="PTHR34295:SF1">
    <property type="entry name" value="BIOTIN TRANSPORTER BIOY"/>
    <property type="match status" value="1"/>
</dbReference>
<evidence type="ECO:0000256" key="1">
    <source>
        <dbReference type="PIRNR" id="PIRNR016661"/>
    </source>
</evidence>
<gene>
    <name evidence="3" type="ORF">A3L11_09885</name>
</gene>
<dbReference type="Proteomes" id="UP000250125">
    <property type="component" value="Chromosome"/>
</dbReference>
<feature type="transmembrane region" description="Helical" evidence="2">
    <location>
        <begin position="82"/>
        <end position="100"/>
    </location>
</feature>
<keyword evidence="4" id="KW-1185">Reference proteome</keyword>
<name>A0A2Z2MZK0_9EURY</name>
<reference evidence="3 4" key="1">
    <citation type="submission" date="2016-04" db="EMBL/GenBank/DDBJ databases">
        <title>Complete genome sequence of Thermococcus siculi type strain RG-20.</title>
        <authorList>
            <person name="Oger P.M."/>
        </authorList>
    </citation>
    <scope>NUCLEOTIDE SEQUENCE [LARGE SCALE GENOMIC DNA]</scope>
    <source>
        <strain evidence="3 4">RG-20</strain>
    </source>
</reference>
<comment type="subcellular location">
    <subcellularLocation>
        <location evidence="1">Cell membrane</location>
        <topology evidence="1">Multi-pass membrane protein</topology>
    </subcellularLocation>
</comment>
<comment type="similarity">
    <text evidence="1">Belongs to the BioY family.</text>
</comment>
<dbReference type="GO" id="GO:0005886">
    <property type="term" value="C:plasma membrane"/>
    <property type="evidence" value="ECO:0007669"/>
    <property type="project" value="UniProtKB-SubCell"/>
</dbReference>
<keyword evidence="2" id="KW-0812">Transmembrane</keyword>
<protein>
    <submittedName>
        <fullName evidence="3">Biotin transporter BioY</fullName>
    </submittedName>
</protein>
<keyword evidence="2" id="KW-1133">Transmembrane helix</keyword>
<dbReference type="PANTHER" id="PTHR34295">
    <property type="entry name" value="BIOTIN TRANSPORTER BIOY"/>
    <property type="match status" value="1"/>
</dbReference>
<keyword evidence="1" id="KW-1003">Cell membrane</keyword>
<keyword evidence="1 2" id="KW-0472">Membrane</keyword>
<dbReference type="Pfam" id="PF02632">
    <property type="entry name" value="BioY"/>
    <property type="match status" value="1"/>
</dbReference>
<accession>A0A2Z2MZK0</accession>
<feature type="transmembrane region" description="Helical" evidence="2">
    <location>
        <begin position="112"/>
        <end position="134"/>
    </location>
</feature>
<dbReference type="Gene3D" id="1.10.1760.20">
    <property type="match status" value="1"/>
</dbReference>
<dbReference type="EMBL" id="CP015103">
    <property type="protein sequence ID" value="ASJ09523.1"/>
    <property type="molecule type" value="Genomic_DNA"/>
</dbReference>
<dbReference type="AlphaFoldDB" id="A0A2Z2MZK0"/>